<protein>
    <submittedName>
        <fullName evidence="2">Uncharacterized protein</fullName>
    </submittedName>
</protein>
<organism evidence="2 3">
    <name type="scientific">Massariosphaeria phaeospora</name>
    <dbReference type="NCBI Taxonomy" id="100035"/>
    <lineage>
        <taxon>Eukaryota</taxon>
        <taxon>Fungi</taxon>
        <taxon>Dikarya</taxon>
        <taxon>Ascomycota</taxon>
        <taxon>Pezizomycotina</taxon>
        <taxon>Dothideomycetes</taxon>
        <taxon>Pleosporomycetidae</taxon>
        <taxon>Pleosporales</taxon>
        <taxon>Pleosporales incertae sedis</taxon>
        <taxon>Massariosphaeria</taxon>
    </lineage>
</organism>
<sequence length="194" mass="21074">MMMTTTMMETTSISPGPSPTMPQSHTYALSSWPTNRSNNRYGRLFDAPPPLLNRKLRLPPNSIPVAVFDIDVHKEPSPSPSPSPPTSVLGLSSSTPSSTPNSPSSRTRVSTYSPCPSPSSSSWTCTSTSTSPSPSTWSPAPRHSLRRKPSPKKESLRSLRAKESDACLQRIFNQQTLAYLDGSILAGRRECWGA</sequence>
<reference evidence="2 3" key="1">
    <citation type="submission" date="2020-01" db="EMBL/GenBank/DDBJ databases">
        <authorList>
            <consortium name="DOE Joint Genome Institute"/>
            <person name="Haridas S."/>
            <person name="Albert R."/>
            <person name="Binder M."/>
            <person name="Bloem J."/>
            <person name="Labutti K."/>
            <person name="Salamov A."/>
            <person name="Andreopoulos B."/>
            <person name="Baker S.E."/>
            <person name="Barry K."/>
            <person name="Bills G."/>
            <person name="Bluhm B.H."/>
            <person name="Cannon C."/>
            <person name="Castanera R."/>
            <person name="Culley D.E."/>
            <person name="Daum C."/>
            <person name="Ezra D."/>
            <person name="Gonzalez J.B."/>
            <person name="Henrissat B."/>
            <person name="Kuo A."/>
            <person name="Liang C."/>
            <person name="Lipzen A."/>
            <person name="Lutzoni F."/>
            <person name="Magnuson J."/>
            <person name="Mondo S."/>
            <person name="Nolan M."/>
            <person name="Ohm R."/>
            <person name="Pangilinan J."/>
            <person name="Park H.-J.H."/>
            <person name="Ramirez L."/>
            <person name="Alfaro M."/>
            <person name="Sun H."/>
            <person name="Tritt A."/>
            <person name="Yoshinaga Y."/>
            <person name="Zwiers L.-H.L."/>
            <person name="Turgeon B.G."/>
            <person name="Goodwin S.B."/>
            <person name="Spatafora J.W."/>
            <person name="Crous P.W."/>
            <person name="Grigoriev I.V."/>
        </authorList>
    </citation>
    <scope>NUCLEOTIDE SEQUENCE [LARGE SCALE GENOMIC DNA]</scope>
    <source>
        <strain evidence="2 3">CBS 611.86</strain>
    </source>
</reference>
<evidence type="ECO:0000313" key="3">
    <source>
        <dbReference type="Proteomes" id="UP000481861"/>
    </source>
</evidence>
<gene>
    <name evidence="2" type="ORF">BDV95DRAFT_4400</name>
</gene>
<proteinExistence type="predicted"/>
<dbReference type="OrthoDB" id="3934095at2759"/>
<dbReference type="AlphaFoldDB" id="A0A7C8IQT1"/>
<name>A0A7C8IQT1_9PLEO</name>
<feature type="compositionally biased region" description="Polar residues" evidence="1">
    <location>
        <begin position="21"/>
        <end position="33"/>
    </location>
</feature>
<evidence type="ECO:0000313" key="2">
    <source>
        <dbReference type="EMBL" id="KAF2877847.1"/>
    </source>
</evidence>
<dbReference type="Proteomes" id="UP000481861">
    <property type="component" value="Unassembled WGS sequence"/>
</dbReference>
<evidence type="ECO:0000256" key="1">
    <source>
        <dbReference type="SAM" id="MobiDB-lite"/>
    </source>
</evidence>
<dbReference type="EMBL" id="JAADJZ010000001">
    <property type="protein sequence ID" value="KAF2877847.1"/>
    <property type="molecule type" value="Genomic_DNA"/>
</dbReference>
<accession>A0A7C8IQT1</accession>
<feature type="region of interest" description="Disordered" evidence="1">
    <location>
        <begin position="74"/>
        <end position="159"/>
    </location>
</feature>
<feature type="compositionally biased region" description="Low complexity" evidence="1">
    <location>
        <begin position="1"/>
        <end position="11"/>
    </location>
</feature>
<feature type="region of interest" description="Disordered" evidence="1">
    <location>
        <begin position="1"/>
        <end position="33"/>
    </location>
</feature>
<feature type="compositionally biased region" description="Low complexity" evidence="1">
    <location>
        <begin position="86"/>
        <end position="139"/>
    </location>
</feature>
<keyword evidence="3" id="KW-1185">Reference proteome</keyword>
<comment type="caution">
    <text evidence="2">The sequence shown here is derived from an EMBL/GenBank/DDBJ whole genome shotgun (WGS) entry which is preliminary data.</text>
</comment>